<dbReference type="InterPro" id="IPR027304">
    <property type="entry name" value="Trigger_fact/SurA_dom_sf"/>
</dbReference>
<dbReference type="EMBL" id="JBHUEM010000033">
    <property type="protein sequence ID" value="MFD1738111.1"/>
    <property type="molecule type" value="Genomic_DNA"/>
</dbReference>
<organism evidence="10 11">
    <name type="scientific">Bacillus salitolerans</name>
    <dbReference type="NCBI Taxonomy" id="1437434"/>
    <lineage>
        <taxon>Bacteria</taxon>
        <taxon>Bacillati</taxon>
        <taxon>Bacillota</taxon>
        <taxon>Bacilli</taxon>
        <taxon>Bacillales</taxon>
        <taxon>Bacillaceae</taxon>
        <taxon>Bacillus</taxon>
    </lineage>
</organism>
<protein>
    <recommendedName>
        <fullName evidence="2">peptidylprolyl isomerase</fullName>
        <ecNumber evidence="2">5.2.1.8</ecNumber>
    </recommendedName>
</protein>
<keyword evidence="8" id="KW-1133">Transmembrane helix</keyword>
<dbReference type="Gene3D" id="1.10.4030.10">
    <property type="entry name" value="Porin chaperone SurA, peptide-binding domain"/>
    <property type="match status" value="1"/>
</dbReference>
<keyword evidence="11" id="KW-1185">Reference proteome</keyword>
<feature type="domain" description="PpiC" evidence="9">
    <location>
        <begin position="155"/>
        <end position="245"/>
    </location>
</feature>
<dbReference type="InterPro" id="IPR050245">
    <property type="entry name" value="PrsA_foldase"/>
</dbReference>
<feature type="coiled-coil region" evidence="7">
    <location>
        <begin position="240"/>
        <end position="267"/>
    </location>
</feature>
<evidence type="ECO:0000313" key="11">
    <source>
        <dbReference type="Proteomes" id="UP001597214"/>
    </source>
</evidence>
<dbReference type="PROSITE" id="PS50198">
    <property type="entry name" value="PPIC_PPIASE_2"/>
    <property type="match status" value="1"/>
</dbReference>
<dbReference type="Gene3D" id="3.10.50.40">
    <property type="match status" value="1"/>
</dbReference>
<keyword evidence="8" id="KW-0472">Membrane</keyword>
<reference evidence="11" key="1">
    <citation type="journal article" date="2019" name="Int. J. Syst. Evol. Microbiol.">
        <title>The Global Catalogue of Microorganisms (GCM) 10K type strain sequencing project: providing services to taxonomists for standard genome sequencing and annotation.</title>
        <authorList>
            <consortium name="The Broad Institute Genomics Platform"/>
            <consortium name="The Broad Institute Genome Sequencing Center for Infectious Disease"/>
            <person name="Wu L."/>
            <person name="Ma J."/>
        </authorList>
    </citation>
    <scope>NUCLEOTIDE SEQUENCE [LARGE SCALE GENOMIC DNA]</scope>
    <source>
        <strain evidence="11">CCUG 49339</strain>
    </source>
</reference>
<evidence type="ECO:0000259" key="9">
    <source>
        <dbReference type="PROSITE" id="PS50198"/>
    </source>
</evidence>
<dbReference type="Proteomes" id="UP001597214">
    <property type="component" value="Unassembled WGS sequence"/>
</dbReference>
<evidence type="ECO:0000256" key="3">
    <source>
        <dbReference type="ARBA" id="ARBA00022729"/>
    </source>
</evidence>
<dbReference type="SUPFAM" id="SSF109998">
    <property type="entry name" value="Triger factor/SurA peptide-binding domain-like"/>
    <property type="match status" value="1"/>
</dbReference>
<dbReference type="PANTHER" id="PTHR47245:SF1">
    <property type="entry name" value="FOLDASE PROTEIN PRSA"/>
    <property type="match status" value="1"/>
</dbReference>
<gene>
    <name evidence="10" type="ORF">ACFSCX_16400</name>
</gene>
<keyword evidence="4 6" id="KW-0697">Rotamase</keyword>
<comment type="catalytic activity">
    <reaction evidence="1">
        <text>[protein]-peptidylproline (omega=180) = [protein]-peptidylproline (omega=0)</text>
        <dbReference type="Rhea" id="RHEA:16237"/>
        <dbReference type="Rhea" id="RHEA-COMP:10747"/>
        <dbReference type="Rhea" id="RHEA-COMP:10748"/>
        <dbReference type="ChEBI" id="CHEBI:83833"/>
        <dbReference type="ChEBI" id="CHEBI:83834"/>
        <dbReference type="EC" id="5.2.1.8"/>
    </reaction>
</comment>
<evidence type="ECO:0000256" key="7">
    <source>
        <dbReference type="SAM" id="Coils"/>
    </source>
</evidence>
<dbReference type="Pfam" id="PF13624">
    <property type="entry name" value="SurA_N_3"/>
    <property type="match status" value="1"/>
</dbReference>
<evidence type="ECO:0000256" key="4">
    <source>
        <dbReference type="ARBA" id="ARBA00023110"/>
    </source>
</evidence>
<accession>A0ABW4LTD1</accession>
<keyword evidence="7" id="KW-0175">Coiled coil</keyword>
<name>A0ABW4LTD1_9BACI</name>
<evidence type="ECO:0000256" key="2">
    <source>
        <dbReference type="ARBA" id="ARBA00013194"/>
    </source>
</evidence>
<keyword evidence="5 6" id="KW-0413">Isomerase</keyword>
<evidence type="ECO:0000313" key="10">
    <source>
        <dbReference type="EMBL" id="MFD1738111.1"/>
    </source>
</evidence>
<evidence type="ECO:0000256" key="5">
    <source>
        <dbReference type="ARBA" id="ARBA00023235"/>
    </source>
</evidence>
<dbReference type="InterPro" id="IPR046357">
    <property type="entry name" value="PPIase_dom_sf"/>
</dbReference>
<dbReference type="GO" id="GO:0003755">
    <property type="term" value="F:peptidyl-prolyl cis-trans isomerase activity"/>
    <property type="evidence" value="ECO:0007669"/>
    <property type="project" value="UniProtKB-EC"/>
</dbReference>
<feature type="transmembrane region" description="Helical" evidence="8">
    <location>
        <begin position="10"/>
        <end position="28"/>
    </location>
</feature>
<dbReference type="EC" id="5.2.1.8" evidence="2"/>
<dbReference type="SUPFAM" id="SSF54534">
    <property type="entry name" value="FKBP-like"/>
    <property type="match status" value="1"/>
</dbReference>
<sequence length="292" mass="33172">MSLLKERRKYVVLFGIIIIGIVIAGFTLSKKDVVASVDGNSITKEELYNRMAQQYGAQTLDAIITDKVIQIEADKNDIEISVEEIENEMQTIISSYGGEDLFNEALKTSGVTIDDVKNDVEVYLKTEKMLAPRISITDEDITTYFNENKDLFREEEQVKASHILVENESLANELREKIMAGEEFAEIAREYSTDSSNADQGGDLGYFAKGVMAPEFEEVAFSLHVDELSQPVETEYGFHLIKVDDKLEAKEASLEEHKDDIKETLYNQKLSSEYSIWLEEIIGKYEIKDYLN</sequence>
<proteinExistence type="predicted"/>
<dbReference type="RefSeq" id="WP_377929326.1">
    <property type="nucleotide sequence ID" value="NZ_JBHUEM010000033.1"/>
</dbReference>
<evidence type="ECO:0000256" key="1">
    <source>
        <dbReference type="ARBA" id="ARBA00000971"/>
    </source>
</evidence>
<dbReference type="InterPro" id="IPR000297">
    <property type="entry name" value="PPIase_PpiC"/>
</dbReference>
<keyword evidence="3" id="KW-0732">Signal</keyword>
<dbReference type="Pfam" id="PF00639">
    <property type="entry name" value="Rotamase"/>
    <property type="match status" value="1"/>
</dbReference>
<evidence type="ECO:0000256" key="6">
    <source>
        <dbReference type="PROSITE-ProRule" id="PRU00278"/>
    </source>
</evidence>
<dbReference type="PANTHER" id="PTHR47245">
    <property type="entry name" value="PEPTIDYLPROLYL ISOMERASE"/>
    <property type="match status" value="1"/>
</dbReference>
<comment type="caution">
    <text evidence="10">The sequence shown here is derived from an EMBL/GenBank/DDBJ whole genome shotgun (WGS) entry which is preliminary data.</text>
</comment>
<keyword evidence="8" id="KW-0812">Transmembrane</keyword>
<evidence type="ECO:0000256" key="8">
    <source>
        <dbReference type="SAM" id="Phobius"/>
    </source>
</evidence>